<gene>
    <name evidence="2" type="ORF">GCM10023184_33640</name>
</gene>
<dbReference type="Proteomes" id="UP001501725">
    <property type="component" value="Unassembled WGS sequence"/>
</dbReference>
<dbReference type="EMBL" id="BAABGY010000009">
    <property type="protein sequence ID" value="GAA4337659.1"/>
    <property type="molecule type" value="Genomic_DNA"/>
</dbReference>
<evidence type="ECO:0008006" key="4">
    <source>
        <dbReference type="Google" id="ProtNLM"/>
    </source>
</evidence>
<feature type="chain" id="PRO_5046296779" description="Lipoprotein" evidence="1">
    <location>
        <begin position="22"/>
        <end position="196"/>
    </location>
</feature>
<reference evidence="3" key="1">
    <citation type="journal article" date="2019" name="Int. J. Syst. Evol. Microbiol.">
        <title>The Global Catalogue of Microorganisms (GCM) 10K type strain sequencing project: providing services to taxonomists for standard genome sequencing and annotation.</title>
        <authorList>
            <consortium name="The Broad Institute Genomics Platform"/>
            <consortium name="The Broad Institute Genome Sequencing Center for Infectious Disease"/>
            <person name="Wu L."/>
            <person name="Ma J."/>
        </authorList>
    </citation>
    <scope>NUCLEOTIDE SEQUENCE [LARGE SCALE GENOMIC DNA]</scope>
    <source>
        <strain evidence="3">JCM 17919</strain>
    </source>
</reference>
<evidence type="ECO:0000313" key="3">
    <source>
        <dbReference type="Proteomes" id="UP001501725"/>
    </source>
</evidence>
<dbReference type="RefSeq" id="WP_345256947.1">
    <property type="nucleotide sequence ID" value="NZ_BAABGY010000009.1"/>
</dbReference>
<evidence type="ECO:0000256" key="1">
    <source>
        <dbReference type="SAM" id="SignalP"/>
    </source>
</evidence>
<dbReference type="PROSITE" id="PS51257">
    <property type="entry name" value="PROKAR_LIPOPROTEIN"/>
    <property type="match status" value="1"/>
</dbReference>
<feature type="signal peptide" evidence="1">
    <location>
        <begin position="1"/>
        <end position="21"/>
    </location>
</feature>
<accession>A0ABP8HD87</accession>
<evidence type="ECO:0000313" key="2">
    <source>
        <dbReference type="EMBL" id="GAA4337659.1"/>
    </source>
</evidence>
<sequence>MKIVRLLTLALSAAFLMTSCAKTDIRNQEAAADAPQSRAIFDQTSGTWQNVSAYAVALESKVDNGNGTWTWTWSIRNTNPGNGNNGTIQNLSHWNMTLGSCVNFADIVSASTSYNGISYNSFQPTLAVDPSQNCVVTPVLKFNVSTSGSTKTYCRLVVKADYGVDNGAVGFYKSGARTGCGPLWFQGMGCLGGFDN</sequence>
<organism evidence="2 3">
    <name type="scientific">Flaviaesturariibacter amylovorans</name>
    <dbReference type="NCBI Taxonomy" id="1084520"/>
    <lineage>
        <taxon>Bacteria</taxon>
        <taxon>Pseudomonadati</taxon>
        <taxon>Bacteroidota</taxon>
        <taxon>Chitinophagia</taxon>
        <taxon>Chitinophagales</taxon>
        <taxon>Chitinophagaceae</taxon>
        <taxon>Flaviaestuariibacter</taxon>
    </lineage>
</organism>
<comment type="caution">
    <text evidence="2">The sequence shown here is derived from an EMBL/GenBank/DDBJ whole genome shotgun (WGS) entry which is preliminary data.</text>
</comment>
<proteinExistence type="predicted"/>
<keyword evidence="3" id="KW-1185">Reference proteome</keyword>
<protein>
    <recommendedName>
        <fullName evidence="4">Lipoprotein</fullName>
    </recommendedName>
</protein>
<name>A0ABP8HD87_9BACT</name>
<keyword evidence="1" id="KW-0732">Signal</keyword>